<dbReference type="InterPro" id="IPR034117">
    <property type="entry name" value="SCP_CRISP"/>
</dbReference>
<dbReference type="Ensembl" id="ENSMODT00000023915.4">
    <property type="protein sequence ID" value="ENSMODP00000023499.3"/>
    <property type="gene ID" value="ENSMODG00000018838.4"/>
</dbReference>
<protein>
    <recommendedName>
        <fullName evidence="4">ShKT domain-containing protein</fullName>
    </recommendedName>
</protein>
<dbReference type="GO" id="GO:0005576">
    <property type="term" value="C:extracellular region"/>
    <property type="evidence" value="ECO:0007669"/>
    <property type="project" value="InterPro"/>
</dbReference>
<dbReference type="InterPro" id="IPR003582">
    <property type="entry name" value="ShKT_dom"/>
</dbReference>
<evidence type="ECO:0000256" key="3">
    <source>
        <dbReference type="PROSITE-ProRule" id="PRU01005"/>
    </source>
</evidence>
<dbReference type="SUPFAM" id="SSF57546">
    <property type="entry name" value="Crisp domain-like"/>
    <property type="match status" value="1"/>
</dbReference>
<dbReference type="InterPro" id="IPR042076">
    <property type="entry name" value="Crisp-like_dom"/>
</dbReference>
<dbReference type="InterPro" id="IPR035940">
    <property type="entry name" value="CAP_sf"/>
</dbReference>
<dbReference type="Pfam" id="PF00188">
    <property type="entry name" value="CAP"/>
    <property type="match status" value="1"/>
</dbReference>
<dbReference type="FunFam" id="3.40.33.10:FF:000005">
    <property type="entry name" value="Cysteine-rich secretory protein 2"/>
    <property type="match status" value="1"/>
</dbReference>
<dbReference type="PRINTS" id="PR00837">
    <property type="entry name" value="V5TPXLIKE"/>
</dbReference>
<dbReference type="InterPro" id="IPR001283">
    <property type="entry name" value="CRISP-related"/>
</dbReference>
<dbReference type="eggNOG" id="KOG3017">
    <property type="taxonomic scope" value="Eukaryota"/>
</dbReference>
<dbReference type="CDD" id="cd05383">
    <property type="entry name" value="CAP_CRISP"/>
    <property type="match status" value="1"/>
</dbReference>
<evidence type="ECO:0000256" key="2">
    <source>
        <dbReference type="ARBA" id="ARBA00023157"/>
    </source>
</evidence>
<dbReference type="Proteomes" id="UP000002280">
    <property type="component" value="Chromosome 2"/>
</dbReference>
<sequence length="253" mass="28368">MALRNFYCLLPVVFSALPVVFSAVSIIKGELLKVPYDAISTKSVNIQEEIVGKHNALRRGVIPRARNMLKMEWNEKAAQNARNWAKECEMTHSATFKRQITDIFCGENLLFSSDPLSWSDVIQIWYDESENFKYGFGPIKPGLVVGHYTQTVWSTSYMIGCEVAHCPSRETYKYFYVCHYCHRGNNPDTSTPYKKGIPCGDCPHHCEDGLCTNPCAYADDAGNCPDAISSLGCHHKLVAKSCKASCKCTTEIK</sequence>
<comment type="caution">
    <text evidence="3">Lacks conserved residue(s) required for the propagation of feature annotation.</text>
</comment>
<dbReference type="FunFam" id="1.10.10.740:FF:000001">
    <property type="entry name" value="Cysteine-rich secretory protein 2"/>
    <property type="match status" value="1"/>
</dbReference>
<dbReference type="Pfam" id="PF08562">
    <property type="entry name" value="Crisp"/>
    <property type="match status" value="1"/>
</dbReference>
<dbReference type="PROSITE" id="PS51670">
    <property type="entry name" value="SHKT"/>
    <property type="match status" value="1"/>
</dbReference>
<dbReference type="PRINTS" id="PR00838">
    <property type="entry name" value="V5ALLERGEN"/>
</dbReference>
<dbReference type="InterPro" id="IPR002413">
    <property type="entry name" value="V5_allergen-like"/>
</dbReference>
<organism evidence="5 6">
    <name type="scientific">Monodelphis domestica</name>
    <name type="common">Gray short-tailed opossum</name>
    <dbReference type="NCBI Taxonomy" id="13616"/>
    <lineage>
        <taxon>Eukaryota</taxon>
        <taxon>Metazoa</taxon>
        <taxon>Chordata</taxon>
        <taxon>Craniata</taxon>
        <taxon>Vertebrata</taxon>
        <taxon>Euteleostomi</taxon>
        <taxon>Mammalia</taxon>
        <taxon>Metatheria</taxon>
        <taxon>Didelphimorphia</taxon>
        <taxon>Didelphidae</taxon>
        <taxon>Monodelphis</taxon>
    </lineage>
</organism>
<proteinExistence type="inferred from homology"/>
<evidence type="ECO:0000259" key="4">
    <source>
        <dbReference type="PROSITE" id="PS51670"/>
    </source>
</evidence>
<dbReference type="InterPro" id="IPR018244">
    <property type="entry name" value="Allrgn_V5/Tpx1_CS"/>
</dbReference>
<keyword evidence="2 3" id="KW-1015">Disulfide bond</keyword>
<evidence type="ECO:0000256" key="1">
    <source>
        <dbReference type="ARBA" id="ARBA00009923"/>
    </source>
</evidence>
<dbReference type="PANTHER" id="PTHR10334">
    <property type="entry name" value="CYSTEINE-RICH SECRETORY PROTEIN-RELATED"/>
    <property type="match status" value="1"/>
</dbReference>
<dbReference type="Bgee" id="ENSMODG00000018838">
    <property type="expression patterns" value="Expressed in blood and 1 other cell type or tissue"/>
</dbReference>
<dbReference type="AlphaFoldDB" id="F7GKA3"/>
<dbReference type="Gene3D" id="3.40.33.10">
    <property type="entry name" value="CAP"/>
    <property type="match status" value="1"/>
</dbReference>
<feature type="disulfide bond" evidence="3">
    <location>
        <begin position="233"/>
        <end position="246"/>
    </location>
</feature>
<keyword evidence="6" id="KW-1185">Reference proteome</keyword>
<feature type="disulfide bond" evidence="3">
    <location>
        <begin position="224"/>
        <end position="242"/>
    </location>
</feature>
<dbReference type="InterPro" id="IPR014044">
    <property type="entry name" value="CAP_dom"/>
</dbReference>
<dbReference type="Gene3D" id="1.10.10.740">
    <property type="entry name" value="Crisp domain"/>
    <property type="match status" value="1"/>
</dbReference>
<evidence type="ECO:0000313" key="6">
    <source>
        <dbReference type="Proteomes" id="UP000002280"/>
    </source>
</evidence>
<accession>F7GKA3</accession>
<evidence type="ECO:0000313" key="5">
    <source>
        <dbReference type="Ensembl" id="ENSMODP00000023499.3"/>
    </source>
</evidence>
<reference evidence="5 6" key="1">
    <citation type="journal article" date="2007" name="Nature">
        <title>Genome of the marsupial Monodelphis domestica reveals innovation in non-coding sequences.</title>
        <authorList>
            <person name="Mikkelsen T.S."/>
            <person name="Wakefield M.J."/>
            <person name="Aken B."/>
            <person name="Amemiya C.T."/>
            <person name="Chang J.L."/>
            <person name="Duke S."/>
            <person name="Garber M."/>
            <person name="Gentles A.J."/>
            <person name="Goodstadt L."/>
            <person name="Heger A."/>
            <person name="Jurka J."/>
            <person name="Kamal M."/>
            <person name="Mauceli E."/>
            <person name="Searle S.M."/>
            <person name="Sharpe T."/>
            <person name="Baker M.L."/>
            <person name="Batzer M.A."/>
            <person name="Benos P.V."/>
            <person name="Belov K."/>
            <person name="Clamp M."/>
            <person name="Cook A."/>
            <person name="Cuff J."/>
            <person name="Das R."/>
            <person name="Davidow L."/>
            <person name="Deakin J.E."/>
            <person name="Fazzari M.J."/>
            <person name="Glass J.L."/>
            <person name="Grabherr M."/>
            <person name="Greally J.M."/>
            <person name="Gu W."/>
            <person name="Hore T.A."/>
            <person name="Huttley G.A."/>
            <person name="Kleber M."/>
            <person name="Jirtle R.L."/>
            <person name="Koina E."/>
            <person name="Lee J.T."/>
            <person name="Mahony S."/>
            <person name="Marra M.A."/>
            <person name="Miller R.D."/>
            <person name="Nicholls R.D."/>
            <person name="Oda M."/>
            <person name="Papenfuss A.T."/>
            <person name="Parra Z.E."/>
            <person name="Pollock D.D."/>
            <person name="Ray D.A."/>
            <person name="Schein J.E."/>
            <person name="Speed T.P."/>
            <person name="Thompson K."/>
            <person name="VandeBerg J.L."/>
            <person name="Wade C.M."/>
            <person name="Walker J.A."/>
            <person name="Waters P.D."/>
            <person name="Webber C."/>
            <person name="Weidman J.R."/>
            <person name="Xie X."/>
            <person name="Zody M.C."/>
            <person name="Baldwin J."/>
            <person name="Abdouelleil A."/>
            <person name="Abdulkadir J."/>
            <person name="Abebe A."/>
            <person name="Abera B."/>
            <person name="Abreu J."/>
            <person name="Acer S.C."/>
            <person name="Aftuck L."/>
            <person name="Alexander A."/>
            <person name="An P."/>
            <person name="Anderson E."/>
            <person name="Anderson S."/>
            <person name="Arachi H."/>
            <person name="Azer M."/>
            <person name="Bachantsang P."/>
            <person name="Barry A."/>
            <person name="Bayul T."/>
            <person name="Berlin A."/>
            <person name="Bessette D."/>
            <person name="Bloom T."/>
            <person name="Bloom T."/>
            <person name="Boguslavskiy L."/>
            <person name="Bonnet C."/>
            <person name="Boukhgalter B."/>
            <person name="Bourzgui I."/>
            <person name="Brown A."/>
            <person name="Cahill P."/>
            <person name="Channer S."/>
            <person name="Cheshatsang Y."/>
            <person name="Chuda L."/>
            <person name="Citroen M."/>
            <person name="Collymore A."/>
            <person name="Cooke P."/>
            <person name="Costello M."/>
            <person name="D'Aco K."/>
            <person name="Daza R."/>
            <person name="De Haan G."/>
            <person name="DeGray S."/>
            <person name="DeMaso C."/>
            <person name="Dhargay N."/>
            <person name="Dooley K."/>
            <person name="Dooley E."/>
            <person name="Doricent M."/>
            <person name="Dorje P."/>
            <person name="Dorjee K."/>
            <person name="Dupes A."/>
            <person name="Elong R."/>
            <person name="Falk J."/>
            <person name="Farina A."/>
            <person name="Faro S."/>
            <person name="Ferguson D."/>
            <person name="Fisher S."/>
            <person name="Foley C.D."/>
            <person name="Franke A."/>
            <person name="Friedrich D."/>
            <person name="Gadbois L."/>
            <person name="Gearin G."/>
            <person name="Gearin C.R."/>
            <person name="Giannoukos G."/>
            <person name="Goode T."/>
            <person name="Graham J."/>
            <person name="Grandbois E."/>
            <person name="Grewal S."/>
            <person name="Gyaltsen K."/>
            <person name="Hafez N."/>
            <person name="Hagos B."/>
            <person name="Hall J."/>
            <person name="Henson C."/>
            <person name="Hollinger A."/>
            <person name="Honan T."/>
            <person name="Huard M.D."/>
            <person name="Hughes L."/>
            <person name="Hurhula B."/>
            <person name="Husby M.E."/>
            <person name="Kamat A."/>
            <person name="Kanga B."/>
            <person name="Kashin S."/>
            <person name="Khazanovich D."/>
            <person name="Kisner P."/>
            <person name="Lance K."/>
            <person name="Lara M."/>
            <person name="Lee W."/>
            <person name="Lennon N."/>
            <person name="Letendre F."/>
            <person name="LeVine R."/>
            <person name="Lipovsky A."/>
            <person name="Liu X."/>
            <person name="Liu J."/>
            <person name="Liu S."/>
            <person name="Lokyitsang T."/>
            <person name="Lokyitsang Y."/>
            <person name="Lubonja R."/>
            <person name="Lui A."/>
            <person name="MacDonald P."/>
            <person name="Magnisalis V."/>
            <person name="Maru K."/>
            <person name="Matthews C."/>
            <person name="McCusker W."/>
            <person name="McDonough S."/>
            <person name="Mehta T."/>
            <person name="Meldrim J."/>
            <person name="Meneus L."/>
            <person name="Mihai O."/>
            <person name="Mihalev A."/>
            <person name="Mihova T."/>
            <person name="Mittelman R."/>
            <person name="Mlenga V."/>
            <person name="Montmayeur A."/>
            <person name="Mulrain L."/>
            <person name="Navidi A."/>
            <person name="Naylor J."/>
            <person name="Negash T."/>
            <person name="Nguyen T."/>
            <person name="Nguyen N."/>
            <person name="Nicol R."/>
            <person name="Norbu C."/>
            <person name="Norbu N."/>
            <person name="Novod N."/>
            <person name="O'Neill B."/>
            <person name="Osman S."/>
            <person name="Markiewicz E."/>
            <person name="Oyono O.L."/>
            <person name="Patti C."/>
            <person name="Phunkhang P."/>
            <person name="Pierre F."/>
            <person name="Priest M."/>
            <person name="Raghuraman S."/>
            <person name="Rege F."/>
            <person name="Reyes R."/>
            <person name="Rise C."/>
            <person name="Rogov P."/>
            <person name="Ross K."/>
            <person name="Ryan E."/>
            <person name="Settipalli S."/>
            <person name="Shea T."/>
            <person name="Sherpa N."/>
            <person name="Shi L."/>
            <person name="Shih D."/>
            <person name="Sparrow T."/>
            <person name="Spaulding J."/>
            <person name="Stalker J."/>
            <person name="Stange-Thomann N."/>
            <person name="Stavropoulos S."/>
            <person name="Stone C."/>
            <person name="Strader C."/>
            <person name="Tesfaye S."/>
            <person name="Thomson T."/>
            <person name="Thoulutsang Y."/>
            <person name="Thoulutsang D."/>
            <person name="Topham K."/>
            <person name="Topping I."/>
            <person name="Tsamla T."/>
            <person name="Vassiliev H."/>
            <person name="Vo A."/>
            <person name="Wangchuk T."/>
            <person name="Wangdi T."/>
            <person name="Weiand M."/>
            <person name="Wilkinson J."/>
            <person name="Wilson A."/>
            <person name="Yadav S."/>
            <person name="Young G."/>
            <person name="Yu Q."/>
            <person name="Zembek L."/>
            <person name="Zhong D."/>
            <person name="Zimmer A."/>
            <person name="Zwirko Z."/>
            <person name="Jaffe D.B."/>
            <person name="Alvarez P."/>
            <person name="Brockman W."/>
            <person name="Butler J."/>
            <person name="Chin C."/>
            <person name="Gnerre S."/>
            <person name="MacCallum I."/>
            <person name="Graves J.A."/>
            <person name="Ponting C.P."/>
            <person name="Breen M."/>
            <person name="Samollow P.B."/>
            <person name="Lander E.S."/>
            <person name="Lindblad-Toh K."/>
        </authorList>
    </citation>
    <scope>NUCLEOTIDE SEQUENCE [LARGE SCALE GENOMIC DNA]</scope>
</reference>
<dbReference type="SMART" id="SM00198">
    <property type="entry name" value="SCP"/>
    <property type="match status" value="1"/>
</dbReference>
<reference evidence="5" key="2">
    <citation type="submission" date="2025-08" db="UniProtKB">
        <authorList>
            <consortium name="Ensembl"/>
        </authorList>
    </citation>
    <scope>IDENTIFICATION</scope>
</reference>
<dbReference type="SUPFAM" id="SSF55797">
    <property type="entry name" value="PR-1-like"/>
    <property type="match status" value="1"/>
</dbReference>
<comment type="similarity">
    <text evidence="1">Belongs to the CRISP family.</text>
</comment>
<dbReference type="PROSITE" id="PS01010">
    <property type="entry name" value="CRISP_2"/>
    <property type="match status" value="1"/>
</dbReference>
<dbReference type="GeneTree" id="ENSGT00940000162362"/>
<dbReference type="HOGENOM" id="CLU_035730_2_1_1"/>
<dbReference type="InterPro" id="IPR013871">
    <property type="entry name" value="Cysteine_rich_secretory"/>
</dbReference>
<feature type="domain" description="ShKT" evidence="4">
    <location>
        <begin position="215"/>
        <end position="248"/>
    </location>
</feature>
<name>F7GKA3_MONDO</name>
<reference evidence="5" key="3">
    <citation type="submission" date="2025-09" db="UniProtKB">
        <authorList>
            <consortium name="Ensembl"/>
        </authorList>
    </citation>
    <scope>IDENTIFICATION</scope>
</reference>